<dbReference type="EMBL" id="CAKXAJ010018003">
    <property type="protein sequence ID" value="CAH2217380.1"/>
    <property type="molecule type" value="Genomic_DNA"/>
</dbReference>
<keyword evidence="3" id="KW-1185">Reference proteome</keyword>
<feature type="compositionally biased region" description="Pro residues" evidence="1">
    <location>
        <begin position="13"/>
        <end position="29"/>
    </location>
</feature>
<accession>A0A8S4QW71</accession>
<protein>
    <submittedName>
        <fullName evidence="2">Jg13490 protein</fullName>
    </submittedName>
</protein>
<organism evidence="2 3">
    <name type="scientific">Pararge aegeria aegeria</name>
    <dbReference type="NCBI Taxonomy" id="348720"/>
    <lineage>
        <taxon>Eukaryota</taxon>
        <taxon>Metazoa</taxon>
        <taxon>Ecdysozoa</taxon>
        <taxon>Arthropoda</taxon>
        <taxon>Hexapoda</taxon>
        <taxon>Insecta</taxon>
        <taxon>Pterygota</taxon>
        <taxon>Neoptera</taxon>
        <taxon>Endopterygota</taxon>
        <taxon>Lepidoptera</taxon>
        <taxon>Glossata</taxon>
        <taxon>Ditrysia</taxon>
        <taxon>Papilionoidea</taxon>
        <taxon>Nymphalidae</taxon>
        <taxon>Satyrinae</taxon>
        <taxon>Satyrini</taxon>
        <taxon>Parargina</taxon>
        <taxon>Pararge</taxon>
    </lineage>
</organism>
<gene>
    <name evidence="2" type="primary">jg13490</name>
    <name evidence="2" type="ORF">PAEG_LOCUS5292</name>
</gene>
<reference evidence="2" key="1">
    <citation type="submission" date="2022-03" db="EMBL/GenBank/DDBJ databases">
        <authorList>
            <person name="Lindestad O."/>
        </authorList>
    </citation>
    <scope>NUCLEOTIDE SEQUENCE</scope>
</reference>
<evidence type="ECO:0000256" key="1">
    <source>
        <dbReference type="SAM" id="MobiDB-lite"/>
    </source>
</evidence>
<comment type="caution">
    <text evidence="2">The sequence shown here is derived from an EMBL/GenBank/DDBJ whole genome shotgun (WGS) entry which is preliminary data.</text>
</comment>
<name>A0A8S4QW71_9NEOP</name>
<evidence type="ECO:0000313" key="2">
    <source>
        <dbReference type="EMBL" id="CAH2217380.1"/>
    </source>
</evidence>
<dbReference type="AlphaFoldDB" id="A0A8S4QW71"/>
<feature type="non-terminal residue" evidence="2">
    <location>
        <position position="137"/>
    </location>
</feature>
<proteinExistence type="predicted"/>
<evidence type="ECO:0000313" key="3">
    <source>
        <dbReference type="Proteomes" id="UP000838756"/>
    </source>
</evidence>
<feature type="region of interest" description="Disordered" evidence="1">
    <location>
        <begin position="1"/>
        <end position="32"/>
    </location>
</feature>
<sequence length="137" mass="15193">VQLKPEPTQSKPDPVPQKPEPPSWQPPVEPAAEPLRAPVAHVIEAEVIFCQMGLGRRVQRWRSGAGGAARAMTAARQRRANGICCKHKPPPHAGRPLTWRIREAARLVTTPPRHTVVLPSANMLARLLKTNEFEMKN</sequence>
<dbReference type="Proteomes" id="UP000838756">
    <property type="component" value="Unassembled WGS sequence"/>
</dbReference>